<reference evidence="3" key="2">
    <citation type="submission" date="2020-09" db="EMBL/GenBank/DDBJ databases">
        <authorList>
            <person name="Sun Q."/>
            <person name="Kim S."/>
        </authorList>
    </citation>
    <scope>NUCLEOTIDE SEQUENCE</scope>
    <source>
        <strain evidence="3">KCTC 23077</strain>
    </source>
</reference>
<gene>
    <name evidence="3" type="primary">pcoB</name>
    <name evidence="3" type="ORF">GCM10007067_17280</name>
</gene>
<dbReference type="Pfam" id="PF05275">
    <property type="entry name" value="CopB"/>
    <property type="match status" value="1"/>
</dbReference>
<dbReference type="Gene3D" id="2.160.10.20">
    <property type="entry name" value="Insect antifreeze protein"/>
    <property type="match status" value="1"/>
</dbReference>
<sequence length="342" mass="37849">MSVRTVTLASSIAVALACAGVSTPAHAQHAHGADKAPTPQSADHSKMDHSKMDHSKMDHSKMDHSKMDHSKMDHSKMDHSKMDHSKMDHSKMDHSKMDHSTHSDHPPPTGLPVITDADRAAAFPDIEVHTAHDNRVVHMVQFNRLEAWSDDGEPGQAWEGHAWIGNDLHKLRLRSEGEREHGRTESADLEVLYGRAVAPWWDVVAGVRHDFQPGGAQTFAALGVAGLAPYKFEVEATAYLGESGQTAARVEAEYETLLTNRLIAQSLVEATAYGRDDPRRGIGAGLSTLEAGVRLRYEITRRFAPYVGIAWERAYGETADLRRDEGEPIEDARLVMGVRFWF</sequence>
<proteinExistence type="predicted"/>
<dbReference type="GO" id="GO:0005507">
    <property type="term" value="F:copper ion binding"/>
    <property type="evidence" value="ECO:0007669"/>
    <property type="project" value="InterPro"/>
</dbReference>
<accession>A0A918SZ00</accession>
<dbReference type="PROSITE" id="PS51257">
    <property type="entry name" value="PROKAR_LIPOPROTEIN"/>
    <property type="match status" value="1"/>
</dbReference>
<dbReference type="InterPro" id="IPR007939">
    <property type="entry name" value="Cu-R_B_prcur"/>
</dbReference>
<feature type="signal peptide" evidence="2">
    <location>
        <begin position="1"/>
        <end position="27"/>
    </location>
</feature>
<evidence type="ECO:0000313" key="4">
    <source>
        <dbReference type="Proteomes" id="UP000646426"/>
    </source>
</evidence>
<evidence type="ECO:0000313" key="3">
    <source>
        <dbReference type="EMBL" id="GHA80149.1"/>
    </source>
</evidence>
<reference evidence="3" key="1">
    <citation type="journal article" date="2014" name="Int. J. Syst. Evol. Microbiol.">
        <title>Complete genome sequence of Corynebacterium casei LMG S-19264T (=DSM 44701T), isolated from a smear-ripened cheese.</title>
        <authorList>
            <consortium name="US DOE Joint Genome Institute (JGI-PGF)"/>
            <person name="Walter F."/>
            <person name="Albersmeier A."/>
            <person name="Kalinowski J."/>
            <person name="Ruckert C."/>
        </authorList>
    </citation>
    <scope>NUCLEOTIDE SEQUENCE</scope>
    <source>
        <strain evidence="3">KCTC 23077</strain>
    </source>
</reference>
<dbReference type="AlphaFoldDB" id="A0A918SZ00"/>
<evidence type="ECO:0000256" key="2">
    <source>
        <dbReference type="SAM" id="SignalP"/>
    </source>
</evidence>
<feature type="compositionally biased region" description="Basic and acidic residues" evidence="1">
    <location>
        <begin position="43"/>
        <end position="105"/>
    </location>
</feature>
<keyword evidence="2" id="KW-0732">Signal</keyword>
<dbReference type="Proteomes" id="UP000646426">
    <property type="component" value="Unassembled WGS sequence"/>
</dbReference>
<name>A0A918SZ00_9GAMM</name>
<organism evidence="3 4">
    <name type="scientific">Cognatilysobacter bugurensis</name>
    <dbReference type="NCBI Taxonomy" id="543356"/>
    <lineage>
        <taxon>Bacteria</taxon>
        <taxon>Pseudomonadati</taxon>
        <taxon>Pseudomonadota</taxon>
        <taxon>Gammaproteobacteria</taxon>
        <taxon>Lysobacterales</taxon>
        <taxon>Lysobacteraceae</taxon>
        <taxon>Cognatilysobacter</taxon>
    </lineage>
</organism>
<feature type="chain" id="PRO_5037713182" evidence="2">
    <location>
        <begin position="28"/>
        <end position="342"/>
    </location>
</feature>
<evidence type="ECO:0000256" key="1">
    <source>
        <dbReference type="SAM" id="MobiDB-lite"/>
    </source>
</evidence>
<dbReference type="EMBL" id="BMYD01000002">
    <property type="protein sequence ID" value="GHA80149.1"/>
    <property type="molecule type" value="Genomic_DNA"/>
</dbReference>
<dbReference type="RefSeq" id="WP_189455440.1">
    <property type="nucleotide sequence ID" value="NZ_BMYD01000002.1"/>
</dbReference>
<keyword evidence="4" id="KW-1185">Reference proteome</keyword>
<feature type="region of interest" description="Disordered" evidence="1">
    <location>
        <begin position="28"/>
        <end position="107"/>
    </location>
</feature>
<dbReference type="GO" id="GO:0006878">
    <property type="term" value="P:intracellular copper ion homeostasis"/>
    <property type="evidence" value="ECO:0007669"/>
    <property type="project" value="InterPro"/>
</dbReference>
<comment type="caution">
    <text evidence="3">The sequence shown here is derived from an EMBL/GenBank/DDBJ whole genome shotgun (WGS) entry which is preliminary data.</text>
</comment>
<protein>
    <submittedName>
        <fullName evidence="3">Copper resistance protein B</fullName>
    </submittedName>
</protein>
<dbReference type="GO" id="GO:0009279">
    <property type="term" value="C:cell outer membrane"/>
    <property type="evidence" value="ECO:0007669"/>
    <property type="project" value="InterPro"/>
</dbReference>